<dbReference type="InterPro" id="IPR000253">
    <property type="entry name" value="FHA_dom"/>
</dbReference>
<feature type="domain" description="FHA" evidence="6">
    <location>
        <begin position="66"/>
        <end position="119"/>
    </location>
</feature>
<comment type="similarity">
    <text evidence="1">Belongs to the protein kinase superfamily. CAMK Ser/Thr protein kinase family. CHEK2 subfamily.</text>
</comment>
<name>A0A9P5YUH4_9AGAR</name>
<evidence type="ECO:0000256" key="3">
    <source>
        <dbReference type="ARBA" id="ARBA00022840"/>
    </source>
</evidence>
<dbReference type="GO" id="GO:0005634">
    <property type="term" value="C:nucleus"/>
    <property type="evidence" value="ECO:0007669"/>
    <property type="project" value="TreeGrafter"/>
</dbReference>
<keyword evidence="2 4" id="KW-0547">Nucleotide-binding</keyword>
<dbReference type="FunFam" id="1.10.510.10:FF:000571">
    <property type="entry name" value="Maternal embryonic leucine zipper kinase"/>
    <property type="match status" value="1"/>
</dbReference>
<evidence type="ECO:0000259" key="6">
    <source>
        <dbReference type="PROSITE" id="PS50006"/>
    </source>
</evidence>
<dbReference type="GO" id="GO:0004672">
    <property type="term" value="F:protein kinase activity"/>
    <property type="evidence" value="ECO:0007669"/>
    <property type="project" value="InterPro"/>
</dbReference>
<sequence length="551" mass="62131">MPASVHTLASPQAPTVVATEVFTTAAEHQISIPASPAVKESQFWGCLVPLNDSFKPFGFPRREHRITIGRGRHNSVLIALDADWISDVHCVFEWLGQDEGGVTLRDKSNSGTFINHSRIGRNRTRLVYDGDLIQIGQCPAVEDEKPINNRFIFRRVTSPSPLPLLSMTYDLGSVLGRGSFGVVRKALRKADGKWYAAKTIEKELVEGRSSWPVVITCLAREIQNMKALRHRNICRIYEYIKEQETENLSIIMEFVTGGNLEGYLRRVKMSEDEAKDIFYQTCDAMGFIHSKGIVHRDLKPENILLTQDTPPIVKIADFGLSKAIAAYKGKHSICGTANYAAPEVSGKKYDNKIDCYSLGLILFRMLTVSDYFKIPSNIKAKEGENLLAARIRQRAVISNLREGVSFEGDKLIDDLIEIEPRKRPSMKQALDHPWFYDFKPYYGFSKWEQDPSPSTKIQAAPVSQSELEANYVHALLEPVEEETYYETAHEGNAGDDAEIVERGAQDEDADGDSLMAPATPIRTRRFATEVEISRRGLRERPSSRRFRQTWG</sequence>
<dbReference type="PROSITE" id="PS50006">
    <property type="entry name" value="FHA_DOMAIN"/>
    <property type="match status" value="1"/>
</dbReference>
<dbReference type="PROSITE" id="PS50011">
    <property type="entry name" value="PROTEIN_KINASE_DOM"/>
    <property type="match status" value="1"/>
</dbReference>
<organism evidence="8 9">
    <name type="scientific">Pholiota conissans</name>
    <dbReference type="NCBI Taxonomy" id="109636"/>
    <lineage>
        <taxon>Eukaryota</taxon>
        <taxon>Fungi</taxon>
        <taxon>Dikarya</taxon>
        <taxon>Basidiomycota</taxon>
        <taxon>Agaricomycotina</taxon>
        <taxon>Agaricomycetes</taxon>
        <taxon>Agaricomycetidae</taxon>
        <taxon>Agaricales</taxon>
        <taxon>Agaricineae</taxon>
        <taxon>Strophariaceae</taxon>
        <taxon>Pholiota</taxon>
    </lineage>
</organism>
<dbReference type="PROSITE" id="PS00107">
    <property type="entry name" value="PROTEIN_KINASE_ATP"/>
    <property type="match status" value="1"/>
</dbReference>
<dbReference type="InterPro" id="IPR008271">
    <property type="entry name" value="Ser/Thr_kinase_AS"/>
</dbReference>
<dbReference type="Gene3D" id="1.10.510.10">
    <property type="entry name" value="Transferase(Phosphotransferase) domain 1"/>
    <property type="match status" value="1"/>
</dbReference>
<dbReference type="Gene3D" id="2.60.200.20">
    <property type="match status" value="1"/>
</dbReference>
<dbReference type="InterPro" id="IPR000719">
    <property type="entry name" value="Prot_kinase_dom"/>
</dbReference>
<evidence type="ECO:0000256" key="4">
    <source>
        <dbReference type="PROSITE-ProRule" id="PRU10141"/>
    </source>
</evidence>
<dbReference type="AlphaFoldDB" id="A0A9P5YUH4"/>
<feature type="domain" description="Protein kinase" evidence="7">
    <location>
        <begin position="169"/>
        <end position="435"/>
    </location>
</feature>
<dbReference type="GO" id="GO:0005524">
    <property type="term" value="F:ATP binding"/>
    <property type="evidence" value="ECO:0007669"/>
    <property type="project" value="UniProtKB-UniRule"/>
</dbReference>
<reference evidence="8" key="1">
    <citation type="submission" date="2020-11" db="EMBL/GenBank/DDBJ databases">
        <authorList>
            <consortium name="DOE Joint Genome Institute"/>
            <person name="Ahrendt S."/>
            <person name="Riley R."/>
            <person name="Andreopoulos W."/>
            <person name="Labutti K."/>
            <person name="Pangilinan J."/>
            <person name="Ruiz-Duenas F.J."/>
            <person name="Barrasa J.M."/>
            <person name="Sanchez-Garcia M."/>
            <person name="Camarero S."/>
            <person name="Miyauchi S."/>
            <person name="Serrano A."/>
            <person name="Linde D."/>
            <person name="Babiker R."/>
            <person name="Drula E."/>
            <person name="Ayuso-Fernandez I."/>
            <person name="Pacheco R."/>
            <person name="Padilla G."/>
            <person name="Ferreira P."/>
            <person name="Barriuso J."/>
            <person name="Kellner H."/>
            <person name="Castanera R."/>
            <person name="Alfaro M."/>
            <person name="Ramirez L."/>
            <person name="Pisabarro A.G."/>
            <person name="Kuo A."/>
            <person name="Tritt A."/>
            <person name="Lipzen A."/>
            <person name="He G."/>
            <person name="Yan M."/>
            <person name="Ng V."/>
            <person name="Cullen D."/>
            <person name="Martin F."/>
            <person name="Rosso M.-N."/>
            <person name="Henrissat B."/>
            <person name="Hibbett D."/>
            <person name="Martinez A.T."/>
            <person name="Grigoriev I.V."/>
        </authorList>
    </citation>
    <scope>NUCLEOTIDE SEQUENCE</scope>
    <source>
        <strain evidence="8">CIRM-BRFM 674</strain>
    </source>
</reference>
<dbReference type="Pfam" id="PF00498">
    <property type="entry name" value="FHA"/>
    <property type="match status" value="1"/>
</dbReference>
<evidence type="ECO:0000256" key="1">
    <source>
        <dbReference type="ARBA" id="ARBA00005575"/>
    </source>
</evidence>
<evidence type="ECO:0000256" key="2">
    <source>
        <dbReference type="ARBA" id="ARBA00022741"/>
    </source>
</evidence>
<keyword evidence="9" id="KW-1185">Reference proteome</keyword>
<dbReference type="SMART" id="SM00220">
    <property type="entry name" value="S_TKc"/>
    <property type="match status" value="1"/>
</dbReference>
<dbReference type="InterPro" id="IPR017441">
    <property type="entry name" value="Protein_kinase_ATP_BS"/>
</dbReference>
<evidence type="ECO:0000313" key="9">
    <source>
        <dbReference type="Proteomes" id="UP000807469"/>
    </source>
</evidence>
<dbReference type="OrthoDB" id="10252171at2759"/>
<keyword evidence="3 4" id="KW-0067">ATP-binding</keyword>
<dbReference type="PANTHER" id="PTHR24345">
    <property type="entry name" value="SERINE/THREONINE-PROTEIN KINASE PLK"/>
    <property type="match status" value="1"/>
</dbReference>
<feature type="region of interest" description="Disordered" evidence="5">
    <location>
        <begin position="486"/>
        <end position="522"/>
    </location>
</feature>
<dbReference type="Proteomes" id="UP000807469">
    <property type="component" value="Unassembled WGS sequence"/>
</dbReference>
<dbReference type="SUPFAM" id="SSF49879">
    <property type="entry name" value="SMAD/FHA domain"/>
    <property type="match status" value="1"/>
</dbReference>
<dbReference type="SUPFAM" id="SSF56112">
    <property type="entry name" value="Protein kinase-like (PK-like)"/>
    <property type="match status" value="1"/>
</dbReference>
<dbReference type="InterPro" id="IPR011009">
    <property type="entry name" value="Kinase-like_dom_sf"/>
</dbReference>
<feature type="binding site" evidence="4">
    <location>
        <position position="198"/>
    </location>
    <ligand>
        <name>ATP</name>
        <dbReference type="ChEBI" id="CHEBI:30616"/>
    </ligand>
</feature>
<dbReference type="EMBL" id="MU155335">
    <property type="protein sequence ID" value="KAF9475363.1"/>
    <property type="molecule type" value="Genomic_DNA"/>
</dbReference>
<protein>
    <submittedName>
        <fullName evidence="8">Pkinase-domain-containing protein</fullName>
    </submittedName>
</protein>
<dbReference type="InterPro" id="IPR008984">
    <property type="entry name" value="SMAD_FHA_dom_sf"/>
</dbReference>
<evidence type="ECO:0000313" key="8">
    <source>
        <dbReference type="EMBL" id="KAF9475363.1"/>
    </source>
</evidence>
<dbReference type="SMART" id="SM00240">
    <property type="entry name" value="FHA"/>
    <property type="match status" value="1"/>
</dbReference>
<accession>A0A9P5YUH4</accession>
<proteinExistence type="inferred from homology"/>
<evidence type="ECO:0000259" key="7">
    <source>
        <dbReference type="PROSITE" id="PS50011"/>
    </source>
</evidence>
<gene>
    <name evidence="8" type="ORF">BDN70DRAFT_253836</name>
</gene>
<comment type="caution">
    <text evidence="8">The sequence shown here is derived from an EMBL/GenBank/DDBJ whole genome shotgun (WGS) entry which is preliminary data.</text>
</comment>
<dbReference type="PROSITE" id="PS00108">
    <property type="entry name" value="PROTEIN_KINASE_ST"/>
    <property type="match status" value="1"/>
</dbReference>
<dbReference type="Pfam" id="PF00069">
    <property type="entry name" value="Pkinase"/>
    <property type="match status" value="1"/>
</dbReference>
<evidence type="ECO:0000256" key="5">
    <source>
        <dbReference type="SAM" id="MobiDB-lite"/>
    </source>
</evidence>